<sequence length="466" mass="52232">MVPLPAISVHPPIIFADWLQPTRRDVSNRPTPKARAMNPAIVVDTVLSVLVFGLFAYWISKKFILLYQANRAQVVAEKRSIPEQEVWLKYIHSSFPPHIKSIQSIHSTVDIEMAINSVGRESDKSDLPFRNIAAQPNHAAVKATDFYIPDDYDPENQLEIDQTQSVSIAAILKKLPAHSLRNRMPSLKFKFQTMPRFLRDNHRPVTLGTAYHNSVFQKSPFPARETVHLQFSAVGDFSNPAEPHKPIEEYSHPHSAVEKSSHEAAPRVSFQIDHTSVTNISTDPSIHDATPMAVMSARGQLTEIRLDDEVDEAIFVVGGDEDDDEDQDRRVSCNSQFVREEAEIAKNCRYCDTLGNFVVCILYNQFTIADFNARYANKSCVGRAPEVDQSKTEAALNYLPRVPTDNPQAQDLRNAAWRASQQDNPNAADNRAEHDRIQREIRERIDSQGGRIAAPDAAVVKPAGPG</sequence>
<dbReference type="AlphaFoldDB" id="A0A6A6WPU9"/>
<feature type="transmembrane region" description="Helical" evidence="2">
    <location>
        <begin position="40"/>
        <end position="59"/>
    </location>
</feature>
<protein>
    <submittedName>
        <fullName evidence="3">Uncharacterized protein</fullName>
    </submittedName>
</protein>
<evidence type="ECO:0000256" key="1">
    <source>
        <dbReference type="SAM" id="MobiDB-lite"/>
    </source>
</evidence>
<accession>A0A6A6WPU9</accession>
<evidence type="ECO:0000256" key="2">
    <source>
        <dbReference type="SAM" id="Phobius"/>
    </source>
</evidence>
<name>A0A6A6WPU9_9PLEO</name>
<proteinExistence type="predicted"/>
<keyword evidence="2" id="KW-1133">Transmembrane helix</keyword>
<evidence type="ECO:0000313" key="4">
    <source>
        <dbReference type="Proteomes" id="UP000799757"/>
    </source>
</evidence>
<dbReference type="EMBL" id="MU002602">
    <property type="protein sequence ID" value="KAF2785931.1"/>
    <property type="molecule type" value="Genomic_DNA"/>
</dbReference>
<keyword evidence="2" id="KW-0812">Transmembrane</keyword>
<reference evidence="3" key="1">
    <citation type="journal article" date="2020" name="Stud. Mycol.">
        <title>101 Dothideomycetes genomes: a test case for predicting lifestyles and emergence of pathogens.</title>
        <authorList>
            <person name="Haridas S."/>
            <person name="Albert R."/>
            <person name="Binder M."/>
            <person name="Bloem J."/>
            <person name="Labutti K."/>
            <person name="Salamov A."/>
            <person name="Andreopoulos B."/>
            <person name="Baker S."/>
            <person name="Barry K."/>
            <person name="Bills G."/>
            <person name="Bluhm B."/>
            <person name="Cannon C."/>
            <person name="Castanera R."/>
            <person name="Culley D."/>
            <person name="Daum C."/>
            <person name="Ezra D."/>
            <person name="Gonzalez J."/>
            <person name="Henrissat B."/>
            <person name="Kuo A."/>
            <person name="Liang C."/>
            <person name="Lipzen A."/>
            <person name="Lutzoni F."/>
            <person name="Magnuson J."/>
            <person name="Mondo S."/>
            <person name="Nolan M."/>
            <person name="Ohm R."/>
            <person name="Pangilinan J."/>
            <person name="Park H.-J."/>
            <person name="Ramirez L."/>
            <person name="Alfaro M."/>
            <person name="Sun H."/>
            <person name="Tritt A."/>
            <person name="Yoshinaga Y."/>
            <person name="Zwiers L.-H."/>
            <person name="Turgeon B."/>
            <person name="Goodwin S."/>
            <person name="Spatafora J."/>
            <person name="Crous P."/>
            <person name="Grigoriev I."/>
        </authorList>
    </citation>
    <scope>NUCLEOTIDE SEQUENCE</scope>
    <source>
        <strain evidence="3">CBS 109.77</strain>
    </source>
</reference>
<dbReference type="Proteomes" id="UP000799757">
    <property type="component" value="Unassembled WGS sequence"/>
</dbReference>
<gene>
    <name evidence="3" type="ORF">K505DRAFT_368665</name>
</gene>
<feature type="region of interest" description="Disordered" evidence="1">
    <location>
        <begin position="242"/>
        <end position="265"/>
    </location>
</feature>
<evidence type="ECO:0000313" key="3">
    <source>
        <dbReference type="EMBL" id="KAF2785931.1"/>
    </source>
</evidence>
<keyword evidence="2" id="KW-0472">Membrane</keyword>
<keyword evidence="4" id="KW-1185">Reference proteome</keyword>
<organism evidence="3 4">
    <name type="scientific">Melanomma pulvis-pyrius CBS 109.77</name>
    <dbReference type="NCBI Taxonomy" id="1314802"/>
    <lineage>
        <taxon>Eukaryota</taxon>
        <taxon>Fungi</taxon>
        <taxon>Dikarya</taxon>
        <taxon>Ascomycota</taxon>
        <taxon>Pezizomycotina</taxon>
        <taxon>Dothideomycetes</taxon>
        <taxon>Pleosporomycetidae</taxon>
        <taxon>Pleosporales</taxon>
        <taxon>Melanommataceae</taxon>
        <taxon>Melanomma</taxon>
    </lineage>
</organism>